<sequence>GGLYDSALGPFSKRHLCATCSLDYFSCPGHFGHIELPSSVVNTMMFEELFTLMQSMCFYCHCFRISKAEQALFIARLTLLENGLLSEAMDIESLSPRRASPRSQSLEEKGDDTAMDLEGESGGADRDETPAEYIDRLRHYVDEKIAECKPDSTKYKITVVNQVRTELIQDFFRRCK</sequence>
<feature type="non-terminal residue" evidence="1">
    <location>
        <position position="176"/>
    </location>
</feature>
<reference evidence="1" key="1">
    <citation type="submission" date="2022-06" db="EMBL/GenBank/DDBJ databases">
        <title>Phylogenomic reconstructions and comparative analyses of Kickxellomycotina fungi.</title>
        <authorList>
            <person name="Reynolds N.K."/>
            <person name="Stajich J.E."/>
            <person name="Barry K."/>
            <person name="Grigoriev I.V."/>
            <person name="Crous P."/>
            <person name="Smith M.E."/>
        </authorList>
    </citation>
    <scope>NUCLEOTIDE SEQUENCE</scope>
    <source>
        <strain evidence="1">RSA 2271</strain>
    </source>
</reference>
<evidence type="ECO:0000313" key="1">
    <source>
        <dbReference type="EMBL" id="KAJ1669559.1"/>
    </source>
</evidence>
<name>A0ACC1H678_9FUNG</name>
<evidence type="ECO:0000313" key="2">
    <source>
        <dbReference type="Proteomes" id="UP001145114"/>
    </source>
</evidence>
<protein>
    <submittedName>
        <fullName evidence="1">Uncharacterized protein</fullName>
    </submittedName>
</protein>
<proteinExistence type="predicted"/>
<keyword evidence="2" id="KW-1185">Reference proteome</keyword>
<feature type="non-terminal residue" evidence="1">
    <location>
        <position position="1"/>
    </location>
</feature>
<comment type="caution">
    <text evidence="1">The sequence shown here is derived from an EMBL/GenBank/DDBJ whole genome shotgun (WGS) entry which is preliminary data.</text>
</comment>
<accession>A0ACC1H678</accession>
<gene>
    <name evidence="1" type="ORF">EV182_008705</name>
</gene>
<organism evidence="1 2">
    <name type="scientific">Spiromyces aspiralis</name>
    <dbReference type="NCBI Taxonomy" id="68401"/>
    <lineage>
        <taxon>Eukaryota</taxon>
        <taxon>Fungi</taxon>
        <taxon>Fungi incertae sedis</taxon>
        <taxon>Zoopagomycota</taxon>
        <taxon>Kickxellomycotina</taxon>
        <taxon>Kickxellomycetes</taxon>
        <taxon>Kickxellales</taxon>
        <taxon>Kickxellaceae</taxon>
        <taxon>Spiromyces</taxon>
    </lineage>
</organism>
<dbReference type="EMBL" id="JAMZIH010009838">
    <property type="protein sequence ID" value="KAJ1669559.1"/>
    <property type="molecule type" value="Genomic_DNA"/>
</dbReference>
<dbReference type="Proteomes" id="UP001145114">
    <property type="component" value="Unassembled WGS sequence"/>
</dbReference>